<dbReference type="Pfam" id="PF07690">
    <property type="entry name" value="MFS_1"/>
    <property type="match status" value="1"/>
</dbReference>
<dbReference type="PANTHER" id="PTHR23514:SF3">
    <property type="entry name" value="BYPASS OF STOP CODON PROTEIN 6"/>
    <property type="match status" value="1"/>
</dbReference>
<feature type="transmembrane region" description="Helical" evidence="7">
    <location>
        <begin position="135"/>
        <end position="155"/>
    </location>
</feature>
<dbReference type="InterPro" id="IPR011701">
    <property type="entry name" value="MFS"/>
</dbReference>
<dbReference type="Proteomes" id="UP000215747">
    <property type="component" value="Unassembled WGS sequence"/>
</dbReference>
<evidence type="ECO:0000313" key="9">
    <source>
        <dbReference type="EMBL" id="OYS68301.1"/>
    </source>
</evidence>
<gene>
    <name evidence="9" type="ORF">CBF96_07810</name>
</gene>
<keyword evidence="4 7" id="KW-0812">Transmembrane</keyword>
<evidence type="ECO:0000256" key="3">
    <source>
        <dbReference type="ARBA" id="ARBA00022448"/>
    </source>
</evidence>
<evidence type="ECO:0000256" key="1">
    <source>
        <dbReference type="ARBA" id="ARBA00004651"/>
    </source>
</evidence>
<evidence type="ECO:0000313" key="10">
    <source>
        <dbReference type="Proteomes" id="UP000215747"/>
    </source>
</evidence>
<dbReference type="InterPro" id="IPR036259">
    <property type="entry name" value="MFS_trans_sf"/>
</dbReference>
<comment type="subcellular location">
    <subcellularLocation>
        <location evidence="1">Cell membrane</location>
        <topology evidence="1">Multi-pass membrane protein</topology>
    </subcellularLocation>
</comment>
<dbReference type="InterPro" id="IPR020846">
    <property type="entry name" value="MFS_dom"/>
</dbReference>
<sequence>MNNVTTSRPRLLLGLYLNYFIHGFGIIILAQNMTALSNSWHTSIKIVSFVISGIGIGRLFAYLLTGALADLLNRKLLIYLGMAAYFIFAVGMVTTKNIAVAYAMAILAGVANSALDAGTYPTLVEVSDGNGYGTVLIKGAMSAGEFVLPLLVAWLADYQLWFGWSFMVMAGLLVVNALNLLPITFAQRIQTSAAADSIAASRSMIGKKVVQTILLLAYGYSSMALMIWFTQWITIFAQRVFHYSNLAAHGLLSLYSIGSIVGVFVLFYLLKIGTNEFILLIGLNLLALLSLVVLIRAGGEVWLANAMSLIFGFSAASGVMQTGLTVFMKLYPAHRGLVTGAFYFFGSIASFTVPLISGSLSVHSVGTAFSANLLVAGSGFLLMLVLALISHSREVN</sequence>
<evidence type="ECO:0000259" key="8">
    <source>
        <dbReference type="PROSITE" id="PS50850"/>
    </source>
</evidence>
<accession>A0A256SN75</accession>
<keyword evidence="6 7" id="KW-0472">Membrane</keyword>
<feature type="transmembrane region" description="Helical" evidence="7">
    <location>
        <begin position="100"/>
        <end position="123"/>
    </location>
</feature>
<dbReference type="AlphaFoldDB" id="A0A256SN75"/>
<feature type="transmembrane region" description="Helical" evidence="7">
    <location>
        <begin position="301"/>
        <end position="324"/>
    </location>
</feature>
<dbReference type="SUPFAM" id="SSF103473">
    <property type="entry name" value="MFS general substrate transporter"/>
    <property type="match status" value="1"/>
</dbReference>
<feature type="transmembrane region" description="Helical" evidence="7">
    <location>
        <begin position="12"/>
        <end position="31"/>
    </location>
</feature>
<feature type="transmembrane region" description="Helical" evidence="7">
    <location>
        <begin position="246"/>
        <end position="270"/>
    </location>
</feature>
<reference evidence="9 10" key="2">
    <citation type="submission" date="2017-09" db="EMBL/GenBank/DDBJ databases">
        <title>Tripartite evolution among Lactobacillus johnsonii, Lactobacillus taiwanensis, Lactobacillus reuteri and their rodent host.</title>
        <authorList>
            <person name="Wang T."/>
            <person name="Knowles S."/>
            <person name="Cheng C."/>
        </authorList>
    </citation>
    <scope>NUCLEOTIDE SEQUENCE [LARGE SCALE GENOMIC DNA]</scope>
    <source>
        <strain evidence="9 10">114h</strain>
    </source>
</reference>
<feature type="transmembrane region" description="Helical" evidence="7">
    <location>
        <begin position="212"/>
        <end position="234"/>
    </location>
</feature>
<organism evidence="9 10">
    <name type="scientific">Limosilactobacillus reuteri</name>
    <name type="common">Lactobacillus reuteri</name>
    <dbReference type="NCBI Taxonomy" id="1598"/>
    <lineage>
        <taxon>Bacteria</taxon>
        <taxon>Bacillati</taxon>
        <taxon>Bacillota</taxon>
        <taxon>Bacilli</taxon>
        <taxon>Lactobacillales</taxon>
        <taxon>Lactobacillaceae</taxon>
        <taxon>Limosilactobacillus</taxon>
    </lineage>
</organism>
<comment type="similarity">
    <text evidence="2">Belongs to the major facilitator superfamily.</text>
</comment>
<comment type="caution">
    <text evidence="9">The sequence shown here is derived from an EMBL/GenBank/DDBJ whole genome shotgun (WGS) entry which is preliminary data.</text>
</comment>
<feature type="transmembrane region" description="Helical" evidence="7">
    <location>
        <begin position="368"/>
        <end position="389"/>
    </location>
</feature>
<feature type="transmembrane region" description="Helical" evidence="7">
    <location>
        <begin position="161"/>
        <end position="181"/>
    </location>
</feature>
<feature type="domain" description="Major facilitator superfamily (MFS) profile" evidence="8">
    <location>
        <begin position="11"/>
        <end position="395"/>
    </location>
</feature>
<dbReference type="Gene3D" id="1.20.1250.20">
    <property type="entry name" value="MFS general substrate transporter like domains"/>
    <property type="match status" value="1"/>
</dbReference>
<dbReference type="InterPro" id="IPR051788">
    <property type="entry name" value="MFS_Transporter"/>
</dbReference>
<dbReference type="RefSeq" id="WP_094509261.1">
    <property type="nucleotide sequence ID" value="NZ_NGPB01000036.1"/>
</dbReference>
<feature type="transmembrane region" description="Helical" evidence="7">
    <location>
        <begin position="43"/>
        <end position="64"/>
    </location>
</feature>
<dbReference type="PROSITE" id="PS50850">
    <property type="entry name" value="MFS"/>
    <property type="match status" value="1"/>
</dbReference>
<dbReference type="GO" id="GO:0005886">
    <property type="term" value="C:plasma membrane"/>
    <property type="evidence" value="ECO:0007669"/>
    <property type="project" value="UniProtKB-SubCell"/>
</dbReference>
<protein>
    <submittedName>
        <fullName evidence="9">MFS transporter</fullName>
    </submittedName>
</protein>
<evidence type="ECO:0000256" key="4">
    <source>
        <dbReference type="ARBA" id="ARBA00022692"/>
    </source>
</evidence>
<dbReference type="EMBL" id="NGPL01000049">
    <property type="protein sequence ID" value="OYS68301.1"/>
    <property type="molecule type" value="Genomic_DNA"/>
</dbReference>
<keyword evidence="3" id="KW-0813">Transport</keyword>
<proteinExistence type="inferred from homology"/>
<dbReference type="GO" id="GO:0022857">
    <property type="term" value="F:transmembrane transporter activity"/>
    <property type="evidence" value="ECO:0007669"/>
    <property type="project" value="InterPro"/>
</dbReference>
<feature type="transmembrane region" description="Helical" evidence="7">
    <location>
        <begin position="336"/>
        <end position="356"/>
    </location>
</feature>
<evidence type="ECO:0000256" key="5">
    <source>
        <dbReference type="ARBA" id="ARBA00022989"/>
    </source>
</evidence>
<name>A0A256SN75_LIMRT</name>
<keyword evidence="5 7" id="KW-1133">Transmembrane helix</keyword>
<reference evidence="10" key="1">
    <citation type="submission" date="2017-05" db="EMBL/GenBank/DDBJ databases">
        <authorList>
            <person name="Lin X.B."/>
            <person name="Stothard P."/>
            <person name="Tasseva G."/>
            <person name="Walter J."/>
        </authorList>
    </citation>
    <scope>NUCLEOTIDE SEQUENCE [LARGE SCALE GENOMIC DNA]</scope>
    <source>
        <strain evidence="10">114h</strain>
    </source>
</reference>
<feature type="transmembrane region" description="Helical" evidence="7">
    <location>
        <begin position="277"/>
        <end position="295"/>
    </location>
</feature>
<evidence type="ECO:0000256" key="6">
    <source>
        <dbReference type="ARBA" id="ARBA00023136"/>
    </source>
</evidence>
<evidence type="ECO:0000256" key="2">
    <source>
        <dbReference type="ARBA" id="ARBA00008335"/>
    </source>
</evidence>
<dbReference type="PANTHER" id="PTHR23514">
    <property type="entry name" value="BYPASS OF STOP CODON PROTEIN 6"/>
    <property type="match status" value="1"/>
</dbReference>
<evidence type="ECO:0000256" key="7">
    <source>
        <dbReference type="SAM" id="Phobius"/>
    </source>
</evidence>
<feature type="transmembrane region" description="Helical" evidence="7">
    <location>
        <begin position="76"/>
        <end position="94"/>
    </location>
</feature>